<proteinExistence type="predicted"/>
<reference evidence="1" key="1">
    <citation type="submission" date="2014-09" db="EMBL/GenBank/DDBJ databases">
        <authorList>
            <person name="Magalhaes I.L.F."/>
            <person name="Oliveira U."/>
            <person name="Santos F.R."/>
            <person name="Vidigal T.H.D.A."/>
            <person name="Brescovit A.D."/>
            <person name="Santos A.J."/>
        </authorList>
    </citation>
    <scope>NUCLEOTIDE SEQUENCE</scope>
    <source>
        <tissue evidence="1">Shoot tissue taken approximately 20 cm above the soil surface</tissue>
    </source>
</reference>
<dbReference type="EMBL" id="GBRH01236654">
    <property type="protein sequence ID" value="JAD61241.1"/>
    <property type="molecule type" value="Transcribed_RNA"/>
</dbReference>
<organism evidence="1">
    <name type="scientific">Arundo donax</name>
    <name type="common">Giant reed</name>
    <name type="synonym">Donax arundinaceus</name>
    <dbReference type="NCBI Taxonomy" id="35708"/>
    <lineage>
        <taxon>Eukaryota</taxon>
        <taxon>Viridiplantae</taxon>
        <taxon>Streptophyta</taxon>
        <taxon>Embryophyta</taxon>
        <taxon>Tracheophyta</taxon>
        <taxon>Spermatophyta</taxon>
        <taxon>Magnoliopsida</taxon>
        <taxon>Liliopsida</taxon>
        <taxon>Poales</taxon>
        <taxon>Poaceae</taxon>
        <taxon>PACMAD clade</taxon>
        <taxon>Arundinoideae</taxon>
        <taxon>Arundineae</taxon>
        <taxon>Arundo</taxon>
    </lineage>
</organism>
<protein>
    <submittedName>
        <fullName evidence="1">Uncharacterized protein</fullName>
    </submittedName>
</protein>
<name>A0A0A9BD22_ARUDO</name>
<accession>A0A0A9BD22</accession>
<reference evidence="1" key="2">
    <citation type="journal article" date="2015" name="Data Brief">
        <title>Shoot transcriptome of the giant reed, Arundo donax.</title>
        <authorList>
            <person name="Barrero R.A."/>
            <person name="Guerrero F.D."/>
            <person name="Moolhuijzen P."/>
            <person name="Goolsby J.A."/>
            <person name="Tidwell J."/>
            <person name="Bellgard S.E."/>
            <person name="Bellgard M.I."/>
        </authorList>
    </citation>
    <scope>NUCLEOTIDE SEQUENCE</scope>
    <source>
        <tissue evidence="1">Shoot tissue taken approximately 20 cm above the soil surface</tissue>
    </source>
</reference>
<sequence length="8" mass="980">MRLLFAET</sequence>
<evidence type="ECO:0000313" key="1">
    <source>
        <dbReference type="EMBL" id="JAD61241.1"/>
    </source>
</evidence>